<evidence type="ECO:0000256" key="1">
    <source>
        <dbReference type="SAM" id="MobiDB-lite"/>
    </source>
</evidence>
<gene>
    <name evidence="2" type="ORF">MPLG2_3388</name>
</gene>
<organism evidence="2 3">
    <name type="scientific">Micropruina glycogenica</name>
    <dbReference type="NCBI Taxonomy" id="75385"/>
    <lineage>
        <taxon>Bacteria</taxon>
        <taxon>Bacillati</taxon>
        <taxon>Actinomycetota</taxon>
        <taxon>Actinomycetes</taxon>
        <taxon>Propionibacteriales</taxon>
        <taxon>Nocardioidaceae</taxon>
        <taxon>Micropruina</taxon>
    </lineage>
</organism>
<dbReference type="Proteomes" id="UP000238164">
    <property type="component" value="Chromosome 1"/>
</dbReference>
<evidence type="ECO:0000313" key="2">
    <source>
        <dbReference type="EMBL" id="SPD88418.1"/>
    </source>
</evidence>
<dbReference type="AlphaFoldDB" id="A0A2N9JLI4"/>
<sequence>MPSPRRSLSAPPRSVISASDPPGRNASAQGSSKLPRFCTANGVPSRVEGDAVTTEVAVDGVGETAGPDVPAPEAPVQAVVMNRTVANTSPRNVAAIHRNYLARTIPSNLRTITTHAHCDKQFTCASAQSQSPGRGEP</sequence>
<proteinExistence type="predicted"/>
<dbReference type="EMBL" id="LT985188">
    <property type="protein sequence ID" value="SPD88418.1"/>
    <property type="molecule type" value="Genomic_DNA"/>
</dbReference>
<evidence type="ECO:0000313" key="3">
    <source>
        <dbReference type="Proteomes" id="UP000238164"/>
    </source>
</evidence>
<accession>A0A2N9JLI4</accession>
<feature type="compositionally biased region" description="Low complexity" evidence="1">
    <location>
        <begin position="1"/>
        <end position="14"/>
    </location>
</feature>
<dbReference type="KEGG" id="mgg:MPLG2_3388"/>
<reference evidence="2 3" key="1">
    <citation type="submission" date="2018-02" db="EMBL/GenBank/DDBJ databases">
        <authorList>
            <person name="Cohen D.B."/>
            <person name="Kent A.D."/>
        </authorList>
    </citation>
    <scope>NUCLEOTIDE SEQUENCE [LARGE SCALE GENOMIC DNA]</scope>
    <source>
        <strain evidence="2">1</strain>
    </source>
</reference>
<name>A0A2N9JLI4_9ACTN</name>
<keyword evidence="3" id="KW-1185">Reference proteome</keyword>
<feature type="region of interest" description="Disordered" evidence="1">
    <location>
        <begin position="1"/>
        <end position="37"/>
    </location>
</feature>
<protein>
    <submittedName>
        <fullName evidence="2">Uncharacterized protein</fullName>
    </submittedName>
</protein>